<organism evidence="6 7">
    <name type="scientific">Actinocorallia longicatena</name>
    <dbReference type="NCBI Taxonomy" id="111803"/>
    <lineage>
        <taxon>Bacteria</taxon>
        <taxon>Bacillati</taxon>
        <taxon>Actinomycetota</taxon>
        <taxon>Actinomycetes</taxon>
        <taxon>Streptosporangiales</taxon>
        <taxon>Thermomonosporaceae</taxon>
        <taxon>Actinocorallia</taxon>
    </lineage>
</organism>
<dbReference type="RefSeq" id="WP_344832685.1">
    <property type="nucleotide sequence ID" value="NZ_BAAAUV010000013.1"/>
</dbReference>
<evidence type="ECO:0000259" key="5">
    <source>
        <dbReference type="SMART" id="SM00244"/>
    </source>
</evidence>
<feature type="coiled-coil region" evidence="4">
    <location>
        <begin position="173"/>
        <end position="204"/>
    </location>
</feature>
<comment type="similarity">
    <text evidence="2">Belongs to the band 7/mec-2 family. Flotillin subfamily.</text>
</comment>
<dbReference type="Proteomes" id="UP001501237">
    <property type="component" value="Unassembled WGS sequence"/>
</dbReference>
<keyword evidence="7" id="KW-1185">Reference proteome</keyword>
<dbReference type="InterPro" id="IPR027705">
    <property type="entry name" value="Flotillin_fam"/>
</dbReference>
<evidence type="ECO:0000256" key="4">
    <source>
        <dbReference type="SAM" id="Coils"/>
    </source>
</evidence>
<comment type="subcellular location">
    <subcellularLocation>
        <location evidence="1">Membrane</location>
    </subcellularLocation>
</comment>
<dbReference type="SMART" id="SM00244">
    <property type="entry name" value="PHB"/>
    <property type="match status" value="1"/>
</dbReference>
<dbReference type="Gene3D" id="3.30.479.30">
    <property type="entry name" value="Band 7 domain"/>
    <property type="match status" value="1"/>
</dbReference>
<evidence type="ECO:0000256" key="3">
    <source>
        <dbReference type="ARBA" id="ARBA00023136"/>
    </source>
</evidence>
<keyword evidence="4" id="KW-0175">Coiled coil</keyword>
<evidence type="ECO:0000256" key="1">
    <source>
        <dbReference type="ARBA" id="ARBA00004370"/>
    </source>
</evidence>
<gene>
    <name evidence="6" type="ORF">GCM10010468_50370</name>
</gene>
<dbReference type="Pfam" id="PF01145">
    <property type="entry name" value="Band_7"/>
    <property type="match status" value="1"/>
</dbReference>
<dbReference type="PANTHER" id="PTHR13806">
    <property type="entry name" value="FLOTILLIN-RELATED"/>
    <property type="match status" value="1"/>
</dbReference>
<evidence type="ECO:0000256" key="2">
    <source>
        <dbReference type="ARBA" id="ARBA00007161"/>
    </source>
</evidence>
<dbReference type="EMBL" id="BAAAUV010000013">
    <property type="protein sequence ID" value="GAA3223694.1"/>
    <property type="molecule type" value="Genomic_DNA"/>
</dbReference>
<keyword evidence="3" id="KW-0472">Membrane</keyword>
<evidence type="ECO:0000313" key="6">
    <source>
        <dbReference type="EMBL" id="GAA3223694.1"/>
    </source>
</evidence>
<name>A0ABP6QF80_9ACTN</name>
<comment type="caution">
    <text evidence="6">The sequence shown here is derived from an EMBL/GenBank/DDBJ whole genome shotgun (WGS) entry which is preliminary data.</text>
</comment>
<dbReference type="CDD" id="cd03399">
    <property type="entry name" value="SPFH_flotillin"/>
    <property type="match status" value="1"/>
</dbReference>
<feature type="domain" description="Band 7" evidence="5">
    <location>
        <begin position="2"/>
        <end position="172"/>
    </location>
</feature>
<reference evidence="7" key="1">
    <citation type="journal article" date="2019" name="Int. J. Syst. Evol. Microbiol.">
        <title>The Global Catalogue of Microorganisms (GCM) 10K type strain sequencing project: providing services to taxonomists for standard genome sequencing and annotation.</title>
        <authorList>
            <consortium name="The Broad Institute Genomics Platform"/>
            <consortium name="The Broad Institute Genome Sequencing Center for Infectious Disease"/>
            <person name="Wu L."/>
            <person name="Ma J."/>
        </authorList>
    </citation>
    <scope>NUCLEOTIDE SEQUENCE [LARGE SCALE GENOMIC DNA]</scope>
    <source>
        <strain evidence="7">JCM 9377</strain>
    </source>
</reference>
<evidence type="ECO:0000313" key="7">
    <source>
        <dbReference type="Proteomes" id="UP001501237"/>
    </source>
</evidence>
<dbReference type="PANTHER" id="PTHR13806:SF46">
    <property type="entry name" value="FLOTILLIN-1-RELATED"/>
    <property type="match status" value="1"/>
</dbReference>
<accession>A0ABP6QF80</accession>
<dbReference type="InterPro" id="IPR001107">
    <property type="entry name" value="Band_7"/>
</dbReference>
<dbReference type="InterPro" id="IPR036013">
    <property type="entry name" value="Band_7/SPFH_dom_sf"/>
</dbReference>
<dbReference type="InterPro" id="IPR031905">
    <property type="entry name" value="Flotillin_C"/>
</dbReference>
<dbReference type="Pfam" id="PF15975">
    <property type="entry name" value="Flot"/>
    <property type="match status" value="1"/>
</dbReference>
<dbReference type="SUPFAM" id="SSF117892">
    <property type="entry name" value="Band 7/SPFH domain"/>
    <property type="match status" value="1"/>
</dbReference>
<sequence length="367" mass="39353">MFGYRVPAPDEAMLISGGKRQQGDAPFRVIIGHGAFVVPVFRKVEFLSLAMHESEVADTCVTRQGISLKVKAIIAFKVGNDLESIVNAGQRFQSDQAQMAVLTGRIFSGHLRAIVGSMTVEEIVTERQKLATAVLDTATPEMLKIGLTIDSLQIQSIDDMGAGYIDAMAAPHVAAIQRQAQIAQAQAKQQSAEAEQESARKQAEYGRQTAIVQAQYKAEVDRAQAESAQAGPLAQAHAQQEVLTAQTELAQRAAELRQQQLVAEVVKPAEADAERIKILAEAEAQRMRIQADAAASHDRVALDRMLIEQLPLIVEKAAQGMQGANVNILNGADGLGELAAGLVGQGLAILDAVKRDIDADKKPQIEA</sequence>
<proteinExistence type="inferred from homology"/>
<protein>
    <submittedName>
        <fullName evidence="6">Flotillin family protein</fullName>
    </submittedName>
</protein>